<sequence length="291" mass="30168">MPRALLFLVLLRLGSSSLMAISLQRADDDRGDRAAVQELLAELAERVPPQALTGLSCQELRPSALPGFSRLPPQPRSLARAALALALSGAACTPQARDEVLALNHELGPVAAAALLRGLAGLPGNPAPQALTLLLLSLVQPCRVPHDPPAAVGPSPEGRQALPLPRLCSRALRQRRQDEPACKPPGESDAHSVLQWVPGVSTFYNLGTSIYFASQGCQALASQRALEAAEDLGYAGLSAITAGLGGPVALGVQLGLQPGIKAGVRALYNYFTSAGDPPAVPTAHSGPVRIV</sequence>
<protein>
    <submittedName>
        <fullName evidence="2">APOF protein</fullName>
    </submittedName>
</protein>
<organism evidence="2 3">
    <name type="scientific">Rhinopomastus cyanomelas</name>
    <name type="common">Common scimitarbill</name>
    <dbReference type="NCBI Taxonomy" id="113115"/>
    <lineage>
        <taxon>Eukaryota</taxon>
        <taxon>Metazoa</taxon>
        <taxon>Chordata</taxon>
        <taxon>Craniata</taxon>
        <taxon>Vertebrata</taxon>
        <taxon>Euteleostomi</taxon>
        <taxon>Archelosauria</taxon>
        <taxon>Archosauria</taxon>
        <taxon>Dinosauria</taxon>
        <taxon>Saurischia</taxon>
        <taxon>Theropoda</taxon>
        <taxon>Coelurosauria</taxon>
        <taxon>Aves</taxon>
        <taxon>Neognathae</taxon>
        <taxon>Neoaves</taxon>
        <taxon>Telluraves</taxon>
        <taxon>Coraciimorphae</taxon>
        <taxon>Bucerotiformes</taxon>
        <taxon>Rhinopomastidae</taxon>
        <taxon>Rhinopomastus</taxon>
    </lineage>
</organism>
<dbReference type="GO" id="GO:0005615">
    <property type="term" value="C:extracellular space"/>
    <property type="evidence" value="ECO:0007669"/>
    <property type="project" value="TreeGrafter"/>
</dbReference>
<dbReference type="Proteomes" id="UP000565785">
    <property type="component" value="Unassembled WGS sequence"/>
</dbReference>
<dbReference type="GO" id="GO:0008203">
    <property type="term" value="P:cholesterol metabolic process"/>
    <property type="evidence" value="ECO:0007669"/>
    <property type="project" value="TreeGrafter"/>
</dbReference>
<feature type="non-terminal residue" evidence="2">
    <location>
        <position position="291"/>
    </location>
</feature>
<feature type="non-terminal residue" evidence="2">
    <location>
        <position position="1"/>
    </location>
</feature>
<dbReference type="EMBL" id="VXBP01004631">
    <property type="protein sequence ID" value="NXN96923.1"/>
    <property type="molecule type" value="Genomic_DNA"/>
</dbReference>
<dbReference type="AlphaFoldDB" id="A0A7L1NDM2"/>
<dbReference type="PANTHER" id="PTHR15011">
    <property type="entry name" value="APOLIPOPROTEIN F"/>
    <property type="match status" value="1"/>
</dbReference>
<keyword evidence="3" id="KW-1185">Reference proteome</keyword>
<feature type="signal peptide" evidence="1">
    <location>
        <begin position="1"/>
        <end position="20"/>
    </location>
</feature>
<name>A0A7L1NDM2_RHICY</name>
<accession>A0A7L1NDM2</accession>
<dbReference type="OrthoDB" id="9895613at2759"/>
<evidence type="ECO:0000313" key="2">
    <source>
        <dbReference type="EMBL" id="NXN96923.1"/>
    </source>
</evidence>
<evidence type="ECO:0000313" key="3">
    <source>
        <dbReference type="Proteomes" id="UP000565785"/>
    </source>
</evidence>
<dbReference type="Pfam" id="PF15148">
    <property type="entry name" value="Apolipo_F"/>
    <property type="match status" value="1"/>
</dbReference>
<dbReference type="PANTHER" id="PTHR15011:SF3">
    <property type="entry name" value="APOLIPOPROTEIN F"/>
    <property type="match status" value="1"/>
</dbReference>
<evidence type="ECO:0000256" key="1">
    <source>
        <dbReference type="SAM" id="SignalP"/>
    </source>
</evidence>
<feature type="chain" id="PRO_5029578156" evidence="1">
    <location>
        <begin position="21"/>
        <end position="291"/>
    </location>
</feature>
<dbReference type="InterPro" id="IPR026114">
    <property type="entry name" value="APOF"/>
</dbReference>
<comment type="caution">
    <text evidence="2">The sequence shown here is derived from an EMBL/GenBank/DDBJ whole genome shotgun (WGS) entry which is preliminary data.</text>
</comment>
<reference evidence="2 3" key="1">
    <citation type="submission" date="2019-09" db="EMBL/GenBank/DDBJ databases">
        <title>Bird 10,000 Genomes (B10K) Project - Family phase.</title>
        <authorList>
            <person name="Zhang G."/>
        </authorList>
    </citation>
    <scope>NUCLEOTIDE SEQUENCE [LARGE SCALE GENOMIC DNA]</scope>
    <source>
        <strain evidence="2">B10K-DU-002-35</strain>
        <tissue evidence="2">Muscle</tissue>
    </source>
</reference>
<proteinExistence type="predicted"/>
<keyword evidence="1" id="KW-0732">Signal</keyword>
<gene>
    <name evidence="2" type="primary">Apof</name>
    <name evidence="2" type="ORF">RHICYA_R16321</name>
</gene>